<proteinExistence type="predicted"/>
<dbReference type="EMBL" id="AQQX01000008">
    <property type="protein sequence ID" value="KGM47728.1"/>
    <property type="molecule type" value="Genomic_DNA"/>
</dbReference>
<sequence length="219" mass="23272">MNAEGQVLSRPDIQSIALDLALSAQPEALLLLDGTGMVLDARMAPGAERGQGAGTVGTDWISLWPASEQAALRSCVNRALVEDRADTVVTPLEDGDRYRIDIHLVPDTDPVLLVAGCGPAAETEATDGSGGPHQDAGEAGDDWPTSMHDLNNALTALHASVRLLARSLPEAKVDLGRQVVGEADGMIERSQQGLERIRSILDRKLPRKADLKGIFSDRV</sequence>
<feature type="region of interest" description="Disordered" evidence="1">
    <location>
        <begin position="122"/>
        <end position="145"/>
    </location>
</feature>
<evidence type="ECO:0000313" key="3">
    <source>
        <dbReference type="Proteomes" id="UP000030004"/>
    </source>
</evidence>
<dbReference type="RefSeq" id="WP_043751758.1">
    <property type="nucleotide sequence ID" value="NZ_AQQX01000008.1"/>
</dbReference>
<dbReference type="OrthoDB" id="9760752at2"/>
<evidence type="ECO:0000256" key="1">
    <source>
        <dbReference type="SAM" id="MobiDB-lite"/>
    </source>
</evidence>
<name>A0A0A0EC87_9RHOB</name>
<protein>
    <submittedName>
        <fullName evidence="2">Uncharacterized protein</fullName>
    </submittedName>
</protein>
<evidence type="ECO:0000313" key="2">
    <source>
        <dbReference type="EMBL" id="KGM47728.1"/>
    </source>
</evidence>
<comment type="caution">
    <text evidence="2">The sequence shown here is derived from an EMBL/GenBank/DDBJ whole genome shotgun (WGS) entry which is preliminary data.</text>
</comment>
<dbReference type="eggNOG" id="ENOG5031B8U">
    <property type="taxonomic scope" value="Bacteria"/>
</dbReference>
<keyword evidence="3" id="KW-1185">Reference proteome</keyword>
<dbReference type="Proteomes" id="UP000030004">
    <property type="component" value="Unassembled WGS sequence"/>
</dbReference>
<gene>
    <name evidence="2" type="ORF">ATO9_16820</name>
</gene>
<accession>A0A0A0EC87</accession>
<dbReference type="AlphaFoldDB" id="A0A0A0EC87"/>
<reference evidence="2 3" key="1">
    <citation type="journal article" date="2015" name="Antonie Van Leeuwenhoek">
        <title>Pseudooceanicola atlanticus gen. nov. sp. nov., isolated from surface seawater of the Atlantic Ocean and reclassification of Oceanicola batsensis, Oceanicola marinus, Oceanicola nitratireducens, Oceanicola nanhaiensis, Oceanicola antarcticus and Oceanicola flagellatus, as Pseudooceanicola batsensis comb. nov., Pseudooceanicola marinus comb. nov., Pseudooceanicola nitratireducens comb. nov., Pseudooceanicola nanhaiensis comb. nov., Pseudooceanicola antarcticus comb. nov., and Pseudooceanicola flagellatus comb. nov.</title>
        <authorList>
            <person name="Lai Q."/>
            <person name="Li G."/>
            <person name="Liu X."/>
            <person name="Du Y."/>
            <person name="Sun F."/>
            <person name="Shao Z."/>
        </authorList>
    </citation>
    <scope>NUCLEOTIDE SEQUENCE [LARGE SCALE GENOMIC DNA]</scope>
    <source>
        <strain evidence="2 3">22II-s11g</strain>
    </source>
</reference>
<organism evidence="2 3">
    <name type="scientific">Pseudooceanicola atlanticus</name>
    <dbReference type="NCBI Taxonomy" id="1461694"/>
    <lineage>
        <taxon>Bacteria</taxon>
        <taxon>Pseudomonadati</taxon>
        <taxon>Pseudomonadota</taxon>
        <taxon>Alphaproteobacteria</taxon>
        <taxon>Rhodobacterales</taxon>
        <taxon>Paracoccaceae</taxon>
        <taxon>Pseudooceanicola</taxon>
    </lineage>
</organism>